<keyword evidence="3" id="KW-1185">Reference proteome</keyword>
<sequence>MDVDGLNKIVVAIDVDMQSGRCEIGPQGSRDVYKFQLTNLYETLVNDSDNNEDSEGGFYLQVDGIQESSVGVGKKRRVDVDTETSVNGSKPSKNCNLDNSPPIPF</sequence>
<evidence type="ECO:0000256" key="1">
    <source>
        <dbReference type="SAM" id="MobiDB-lite"/>
    </source>
</evidence>
<dbReference type="EMBL" id="JACEIK010006530">
    <property type="protein sequence ID" value="MCE2055855.1"/>
    <property type="molecule type" value="Genomic_DNA"/>
</dbReference>
<comment type="caution">
    <text evidence="2">The sequence shown here is derived from an EMBL/GenBank/DDBJ whole genome shotgun (WGS) entry which is preliminary data.</text>
</comment>
<organism evidence="2 3">
    <name type="scientific">Datura stramonium</name>
    <name type="common">Jimsonweed</name>
    <name type="synonym">Common thornapple</name>
    <dbReference type="NCBI Taxonomy" id="4076"/>
    <lineage>
        <taxon>Eukaryota</taxon>
        <taxon>Viridiplantae</taxon>
        <taxon>Streptophyta</taxon>
        <taxon>Embryophyta</taxon>
        <taxon>Tracheophyta</taxon>
        <taxon>Spermatophyta</taxon>
        <taxon>Magnoliopsida</taxon>
        <taxon>eudicotyledons</taxon>
        <taxon>Gunneridae</taxon>
        <taxon>Pentapetalae</taxon>
        <taxon>asterids</taxon>
        <taxon>lamiids</taxon>
        <taxon>Solanales</taxon>
        <taxon>Solanaceae</taxon>
        <taxon>Solanoideae</taxon>
        <taxon>Datureae</taxon>
        <taxon>Datura</taxon>
    </lineage>
</organism>
<accession>A0ABS8W3W5</accession>
<feature type="compositionally biased region" description="Polar residues" evidence="1">
    <location>
        <begin position="83"/>
        <end position="99"/>
    </location>
</feature>
<gene>
    <name evidence="2" type="ORF">HAX54_043569</name>
</gene>
<evidence type="ECO:0000313" key="2">
    <source>
        <dbReference type="EMBL" id="MCE2055855.1"/>
    </source>
</evidence>
<protein>
    <submittedName>
        <fullName evidence="2">Uncharacterized protein</fullName>
    </submittedName>
</protein>
<reference evidence="2 3" key="1">
    <citation type="journal article" date="2021" name="BMC Genomics">
        <title>Datura genome reveals duplications of psychoactive alkaloid biosynthetic genes and high mutation rate following tissue culture.</title>
        <authorList>
            <person name="Rajewski A."/>
            <person name="Carter-House D."/>
            <person name="Stajich J."/>
            <person name="Litt A."/>
        </authorList>
    </citation>
    <scope>NUCLEOTIDE SEQUENCE [LARGE SCALE GENOMIC DNA]</scope>
    <source>
        <strain evidence="2">AR-01</strain>
    </source>
</reference>
<evidence type="ECO:0000313" key="3">
    <source>
        <dbReference type="Proteomes" id="UP000823775"/>
    </source>
</evidence>
<name>A0ABS8W3W5_DATST</name>
<proteinExistence type="predicted"/>
<dbReference type="Proteomes" id="UP000823775">
    <property type="component" value="Unassembled WGS sequence"/>
</dbReference>
<feature type="region of interest" description="Disordered" evidence="1">
    <location>
        <begin position="71"/>
        <end position="105"/>
    </location>
</feature>